<sequence length="243" mass="26906">MSHDPVTPEEVLKFKAPTKGFLCPLSANKYGIDFLSFKIRDYDTQRTIFDVSRENAAAAMAQVSLANLSEDSYRKIRYNFSEDVLRTPTISTTLTFAVGDHEVEDFRMIERHYFRDQLVKSWDFTFGFCIPSSTNTWEAVYAVPMLDEELIDEMIANPFETRSDSFYFVNGELVMHNKAEYNYCGEPAEAKPTAGAPRAGAKAGAKQATPGMKYAAKMSAAAPGKTAARAIPAEAKAGAKASF</sequence>
<gene>
    <name evidence="6" type="ORF">SCF082_LOCUS43652</name>
</gene>
<evidence type="ECO:0000259" key="5">
    <source>
        <dbReference type="Pfam" id="PF05351"/>
    </source>
</evidence>
<dbReference type="PANTHER" id="PTHR12951">
    <property type="entry name" value="RETINAL PROTEIN 4"/>
    <property type="match status" value="1"/>
</dbReference>
<evidence type="ECO:0000256" key="4">
    <source>
        <dbReference type="ARBA" id="ARBA00023121"/>
    </source>
</evidence>
<keyword evidence="2" id="KW-0813">Transport</keyword>
<keyword evidence="7" id="KW-1185">Reference proteome</keyword>
<keyword evidence="3" id="KW-0653">Protein transport</keyword>
<dbReference type="PANTHER" id="PTHR12951:SF1">
    <property type="entry name" value="PROTEIN UNC-119 HOMOLOG"/>
    <property type="match status" value="1"/>
</dbReference>
<keyword evidence="4" id="KW-0446">Lipid-binding</keyword>
<dbReference type="Proteomes" id="UP001642464">
    <property type="component" value="Unassembled WGS sequence"/>
</dbReference>
<name>A0ABP0QYX8_9DINO</name>
<dbReference type="Pfam" id="PF05351">
    <property type="entry name" value="GMP_PDE_delta"/>
    <property type="match status" value="1"/>
</dbReference>
<dbReference type="InterPro" id="IPR014756">
    <property type="entry name" value="Ig_E-set"/>
</dbReference>
<dbReference type="InterPro" id="IPR037036">
    <property type="entry name" value="PDED_dom_sf"/>
</dbReference>
<comment type="similarity">
    <text evidence="1">Belongs to the PDE6D/unc-119 family.</text>
</comment>
<comment type="caution">
    <text evidence="6">The sequence shown here is derived from an EMBL/GenBank/DDBJ whole genome shotgun (WGS) entry which is preliminary data.</text>
</comment>
<accession>A0ABP0QYX8</accession>
<organism evidence="6 7">
    <name type="scientific">Durusdinium trenchii</name>
    <dbReference type="NCBI Taxonomy" id="1381693"/>
    <lineage>
        <taxon>Eukaryota</taxon>
        <taxon>Sar</taxon>
        <taxon>Alveolata</taxon>
        <taxon>Dinophyceae</taxon>
        <taxon>Suessiales</taxon>
        <taxon>Symbiodiniaceae</taxon>
        <taxon>Durusdinium</taxon>
    </lineage>
</organism>
<dbReference type="EMBL" id="CAXAMM010040367">
    <property type="protein sequence ID" value="CAK9092768.1"/>
    <property type="molecule type" value="Genomic_DNA"/>
</dbReference>
<proteinExistence type="inferred from homology"/>
<feature type="domain" description="GMP phosphodiesterase delta subunit" evidence="5">
    <location>
        <begin position="27"/>
        <end position="183"/>
    </location>
</feature>
<evidence type="ECO:0000256" key="3">
    <source>
        <dbReference type="ARBA" id="ARBA00022927"/>
    </source>
</evidence>
<evidence type="ECO:0000313" key="6">
    <source>
        <dbReference type="EMBL" id="CAK9092768.1"/>
    </source>
</evidence>
<evidence type="ECO:0000256" key="2">
    <source>
        <dbReference type="ARBA" id="ARBA00022448"/>
    </source>
</evidence>
<protein>
    <submittedName>
        <fullName evidence="6">Protein unc-119 homolog A</fullName>
    </submittedName>
</protein>
<evidence type="ECO:0000256" key="1">
    <source>
        <dbReference type="ARBA" id="ARBA00008102"/>
    </source>
</evidence>
<reference evidence="6 7" key="1">
    <citation type="submission" date="2024-02" db="EMBL/GenBank/DDBJ databases">
        <authorList>
            <person name="Chen Y."/>
            <person name="Shah S."/>
            <person name="Dougan E. K."/>
            <person name="Thang M."/>
            <person name="Chan C."/>
        </authorList>
    </citation>
    <scope>NUCLEOTIDE SEQUENCE [LARGE SCALE GENOMIC DNA]</scope>
</reference>
<dbReference type="SUPFAM" id="SSF81296">
    <property type="entry name" value="E set domains"/>
    <property type="match status" value="1"/>
</dbReference>
<evidence type="ECO:0000313" key="7">
    <source>
        <dbReference type="Proteomes" id="UP001642464"/>
    </source>
</evidence>
<dbReference type="InterPro" id="IPR008015">
    <property type="entry name" value="PDED_dom"/>
</dbReference>
<dbReference type="Gene3D" id="2.70.50.40">
    <property type="entry name" value="GMP phosphodiesterase, delta subunit"/>
    <property type="match status" value="1"/>
</dbReference>
<dbReference type="InterPro" id="IPR051519">
    <property type="entry name" value="PDE6D_unc-119_myristoyl-bd"/>
</dbReference>